<proteinExistence type="predicted"/>
<evidence type="ECO:0000256" key="1">
    <source>
        <dbReference type="SAM" id="MobiDB-lite"/>
    </source>
</evidence>
<dbReference type="AlphaFoldDB" id="A0A8N4IE15"/>
<protein>
    <submittedName>
        <fullName evidence="3">ERBB-3 BINDING PROTEIN 1-like</fullName>
    </submittedName>
</protein>
<gene>
    <name evidence="3" type="primary">LOC114914228</name>
</gene>
<name>A0A8N4IE15_ELAGV</name>
<feature type="region of interest" description="Disordered" evidence="1">
    <location>
        <begin position="56"/>
        <end position="92"/>
    </location>
</feature>
<evidence type="ECO:0000313" key="3">
    <source>
        <dbReference type="RefSeq" id="XP_029120765.1"/>
    </source>
</evidence>
<dbReference type="RefSeq" id="XP_029120765.1">
    <property type="nucleotide sequence ID" value="XM_029264932.1"/>
</dbReference>
<evidence type="ECO:0000313" key="2">
    <source>
        <dbReference type="Proteomes" id="UP000504607"/>
    </source>
</evidence>
<dbReference type="Proteomes" id="UP000504607">
    <property type="component" value="Chromosome 5"/>
</dbReference>
<sequence length="92" mass="9964">MQIENLEKKLGEIKRAKYSSLRGGALFSTKDSGQRTSQTIYNDVEIKACSAWGIKTKEGGGKKKKGKKGEARDDTFKAQPMDAASNGAPAQQ</sequence>
<accession>A0A8N4IE15</accession>
<organism evidence="2 3">
    <name type="scientific">Elaeis guineensis var. tenera</name>
    <name type="common">Oil palm</name>
    <dbReference type="NCBI Taxonomy" id="51953"/>
    <lineage>
        <taxon>Eukaryota</taxon>
        <taxon>Viridiplantae</taxon>
        <taxon>Streptophyta</taxon>
        <taxon>Embryophyta</taxon>
        <taxon>Tracheophyta</taxon>
        <taxon>Spermatophyta</taxon>
        <taxon>Magnoliopsida</taxon>
        <taxon>Liliopsida</taxon>
        <taxon>Arecaceae</taxon>
        <taxon>Arecoideae</taxon>
        <taxon>Cocoseae</taxon>
        <taxon>Elaeidinae</taxon>
        <taxon>Elaeis</taxon>
    </lineage>
</organism>
<keyword evidence="2" id="KW-1185">Reference proteome</keyword>
<reference evidence="3" key="1">
    <citation type="submission" date="2025-08" db="UniProtKB">
        <authorList>
            <consortium name="RefSeq"/>
        </authorList>
    </citation>
    <scope>IDENTIFICATION</scope>
</reference>